<evidence type="ECO:0000313" key="2">
    <source>
        <dbReference type="Proteomes" id="UP000229115"/>
    </source>
</evidence>
<protein>
    <submittedName>
        <fullName evidence="1">Structural protein</fullName>
    </submittedName>
</protein>
<proteinExistence type="predicted"/>
<dbReference type="EMBL" id="KT962245">
    <property type="protein sequence ID" value="ALO80048.1"/>
    <property type="molecule type" value="Genomic_RNA"/>
</dbReference>
<accession>A0A0S2MVW1</accession>
<name>A0A0S2MVW1_9CAUD</name>
<sequence length="974" mass="108165">MANYTSNLIRRQQTQKPLNTEAIGFVLQSKENKWNANQAKIDEKLSQLGSIQLVRDQDKEHLVKNVEKLLGSIENAGKLDYSSDSVSRSLETALTGSIDDHLINQVGISRQIGKFQSGVQELSKKDPDSFSNINYQYAKDKAGLDAYMRGDTDEIGALEYSPYVNVNEELTKRLKDAVSIKGGKRVVQTRDIDGSLSGVPGTIIERSIEGLTQEEIASMLPTFMDGKMQKQLEIDGHFTFNGDDEIAQSTLKAYSDNVVESLDSDIQNIQTKLDSGSLDKATAEKYADSLNRLVSYRDQTSKQLESLSKSPADKIGGFLRQKEVVESLSNSLKGYENETYIKDNAYFANLSAEVSARAASKKAKEETEKDSAANLPDAISVPVASELLDSIDAYEEVQKEAQKINTEFNVTTNQLYNGLSQEKKASVDNLIKDPKYAGLSAVDARSKALRDSGVIDFESTGNLNRLEREYQNFLEDDQKIYEANLDKGFDKSETYNALVNNEGIKMVNEAGQKVSYKQYLESQGITSESKYKEFINDPVKSRTLKAKVTADYLLSTRTDSGFAVTTNNLGKTLQGREAGKLDESILMQFNRLTKVLGENKKFTDVFKVTKRNNELESSFGGSVSISTKDAGEADMDYIRDHKNDVKEKYRIELRPEAKGTETYKTIVQALQNGTFDGNNGIGDFGSDDSVQDDRSFRDVLSFESFQDDYREQVGQRGIRVKGFNQVYISPTTAEGNKKPIFESLRTAIASGEAIEGKEPLSALKNGVGISLARVPGNTNNFIISQGEKSIMVPQRVLERLPDINNRIELGEKQADLLIENGKPLEIKQGNLAFKPDSTKTYAYLEKKYGFNNSAYLAATPKGAKILLKQANKSLFPESGESTPWGETLNLAVDNYSKFSVKLQESGGTNYVEVYYDGEKISEVAQNVPKESLVNIVDYDPQIFATLALTNIATELSEDDNENFVKLYRKINVGK</sequence>
<reference evidence="1 2" key="1">
    <citation type="submission" date="2015-10" db="EMBL/GenBank/DDBJ databases">
        <title>Large-scale maps of variable infection efficiencies in aquatic Bacteriodetes phage-host model systems.</title>
        <authorList>
            <person name="Holmfeldt K."/>
            <person name="Solonenko N."/>
            <person name="Howard-Varona C."/>
            <person name="Moreno M."/>
            <person name="Malmstrom R.R."/>
            <person name="Blow M.J."/>
            <person name="Sullivan M.B."/>
        </authorList>
    </citation>
    <scope>NUCLEOTIDE SEQUENCE [LARGE SCALE GENOMIC DNA]</scope>
</reference>
<gene>
    <name evidence="1" type="ORF">Phi4113_039</name>
</gene>
<organism evidence="1 2">
    <name type="scientific">Cellulophaga phage phi4:1_13</name>
    <dbReference type="NCBI Taxonomy" id="1747284"/>
    <lineage>
        <taxon>Viruses</taxon>
        <taxon>Duplodnaviria</taxon>
        <taxon>Heunggongvirae</taxon>
        <taxon>Uroviricota</taxon>
        <taxon>Caudoviricetes</taxon>
        <taxon>Lightbulbvirus</taxon>
        <taxon>Lightbulbvirus Cba41</taxon>
    </lineage>
</organism>
<evidence type="ECO:0000313" key="1">
    <source>
        <dbReference type="EMBL" id="ALO80048.1"/>
    </source>
</evidence>
<dbReference type="Proteomes" id="UP000229115">
    <property type="component" value="Segment"/>
</dbReference>